<accession>A0A212R2S1</accession>
<keyword evidence="1" id="KW-0802">TPR repeat</keyword>
<feature type="domain" description="SH3b" evidence="4">
    <location>
        <begin position="188"/>
        <end position="251"/>
    </location>
</feature>
<dbReference type="Pfam" id="PF08239">
    <property type="entry name" value="SH3_3"/>
    <property type="match status" value="1"/>
</dbReference>
<evidence type="ECO:0000313" key="5">
    <source>
        <dbReference type="EMBL" id="SNB66309.1"/>
    </source>
</evidence>
<sequence length="251" mass="25914">MRSSNVLLVLVCLVVSSPAWSAALDDARQGSAAYIQGDLKGALASLSRAIDSGELSGGNLAAALNNRAVIYDAMGKQSEAIDDYERALSTTPDNDKLKANLARTLLRQGDAALGKGDKGTARRDYERAIALMPDSPEAAARQNAIRSVQGNPAGTQGSVAKGQNAAVGDSGSQVEQSQVPPETHGNNSGAASYSVVKAVNVRGGPDTGAPILSTLNEGEIVEAIGETNGWLALRLGDGGTGYVYGTYLQRR</sequence>
<dbReference type="OrthoDB" id="5507417at2"/>
<dbReference type="EMBL" id="FYEH01000005">
    <property type="protein sequence ID" value="SNB66309.1"/>
    <property type="molecule type" value="Genomic_DNA"/>
</dbReference>
<keyword evidence="6" id="KW-1185">Reference proteome</keyword>
<dbReference type="RefSeq" id="WP_088561100.1">
    <property type="nucleotide sequence ID" value="NZ_FYEH01000005.1"/>
</dbReference>
<feature type="compositionally biased region" description="Polar residues" evidence="2">
    <location>
        <begin position="170"/>
        <end position="189"/>
    </location>
</feature>
<dbReference type="Gene3D" id="2.30.30.40">
    <property type="entry name" value="SH3 Domains"/>
    <property type="match status" value="1"/>
</dbReference>
<dbReference type="InterPro" id="IPR019734">
    <property type="entry name" value="TPR_rpt"/>
</dbReference>
<feature type="compositionally biased region" description="Polar residues" evidence="2">
    <location>
        <begin position="149"/>
        <end position="158"/>
    </location>
</feature>
<dbReference type="SMART" id="SM00287">
    <property type="entry name" value="SH3b"/>
    <property type="match status" value="1"/>
</dbReference>
<dbReference type="SUPFAM" id="SSF48452">
    <property type="entry name" value="TPR-like"/>
    <property type="match status" value="1"/>
</dbReference>
<proteinExistence type="predicted"/>
<feature type="chain" id="PRO_5013120968" evidence="3">
    <location>
        <begin position="22"/>
        <end position="251"/>
    </location>
</feature>
<keyword evidence="3" id="KW-0732">Signal</keyword>
<protein>
    <submittedName>
        <fullName evidence="5">Tetratricopeptide repeat-containing protein</fullName>
    </submittedName>
</protein>
<evidence type="ECO:0000256" key="1">
    <source>
        <dbReference type="PROSITE-ProRule" id="PRU00339"/>
    </source>
</evidence>
<evidence type="ECO:0000313" key="6">
    <source>
        <dbReference type="Proteomes" id="UP000197065"/>
    </source>
</evidence>
<dbReference type="Proteomes" id="UP000197065">
    <property type="component" value="Unassembled WGS sequence"/>
</dbReference>
<feature type="signal peptide" evidence="3">
    <location>
        <begin position="1"/>
        <end position="21"/>
    </location>
</feature>
<reference evidence="5 6" key="1">
    <citation type="submission" date="2017-06" db="EMBL/GenBank/DDBJ databases">
        <authorList>
            <person name="Kim H.J."/>
            <person name="Triplett B.A."/>
        </authorList>
    </citation>
    <scope>NUCLEOTIDE SEQUENCE [LARGE SCALE GENOMIC DNA]</scope>
    <source>
        <strain evidence="5 6">B29T1</strain>
    </source>
</reference>
<dbReference type="InterPro" id="IPR003646">
    <property type="entry name" value="SH3-like_bac-type"/>
</dbReference>
<feature type="region of interest" description="Disordered" evidence="2">
    <location>
        <begin position="149"/>
        <end position="189"/>
    </location>
</feature>
<organism evidence="5 6">
    <name type="scientific">Arboricoccus pini</name>
    <dbReference type="NCBI Taxonomy" id="1963835"/>
    <lineage>
        <taxon>Bacteria</taxon>
        <taxon>Pseudomonadati</taxon>
        <taxon>Pseudomonadota</taxon>
        <taxon>Alphaproteobacteria</taxon>
        <taxon>Geminicoccales</taxon>
        <taxon>Geminicoccaceae</taxon>
        <taxon>Arboricoccus</taxon>
    </lineage>
</organism>
<dbReference type="SMART" id="SM00028">
    <property type="entry name" value="TPR"/>
    <property type="match status" value="2"/>
</dbReference>
<gene>
    <name evidence="5" type="ORF">SAMN07250955_10584</name>
</gene>
<evidence type="ECO:0000256" key="3">
    <source>
        <dbReference type="SAM" id="SignalP"/>
    </source>
</evidence>
<dbReference type="PROSITE" id="PS51781">
    <property type="entry name" value="SH3B"/>
    <property type="match status" value="1"/>
</dbReference>
<feature type="repeat" description="TPR" evidence="1">
    <location>
        <begin position="102"/>
        <end position="135"/>
    </location>
</feature>
<dbReference type="PROSITE" id="PS50293">
    <property type="entry name" value="TPR_REGION"/>
    <property type="match status" value="1"/>
</dbReference>
<dbReference type="InterPro" id="IPR011990">
    <property type="entry name" value="TPR-like_helical_dom_sf"/>
</dbReference>
<evidence type="ECO:0000259" key="4">
    <source>
        <dbReference type="PROSITE" id="PS51781"/>
    </source>
</evidence>
<dbReference type="Gene3D" id="1.25.40.10">
    <property type="entry name" value="Tetratricopeptide repeat domain"/>
    <property type="match status" value="1"/>
</dbReference>
<dbReference type="Pfam" id="PF00515">
    <property type="entry name" value="TPR_1"/>
    <property type="match status" value="1"/>
</dbReference>
<feature type="repeat" description="TPR" evidence="1">
    <location>
        <begin position="61"/>
        <end position="94"/>
    </location>
</feature>
<dbReference type="PROSITE" id="PS50005">
    <property type="entry name" value="TPR"/>
    <property type="match status" value="2"/>
</dbReference>
<dbReference type="AlphaFoldDB" id="A0A212R2S1"/>
<name>A0A212R2S1_9PROT</name>
<evidence type="ECO:0000256" key="2">
    <source>
        <dbReference type="SAM" id="MobiDB-lite"/>
    </source>
</evidence>